<dbReference type="InterPro" id="IPR002557">
    <property type="entry name" value="Chitin-bd_dom"/>
</dbReference>
<evidence type="ECO:0000259" key="2">
    <source>
        <dbReference type="PROSITE" id="PS50940"/>
    </source>
</evidence>
<dbReference type="EMBL" id="CAJNOJ010000369">
    <property type="protein sequence ID" value="CAF1420720.1"/>
    <property type="molecule type" value="Genomic_DNA"/>
</dbReference>
<dbReference type="Pfam" id="PF01607">
    <property type="entry name" value="CBM_14"/>
    <property type="match status" value="1"/>
</dbReference>
<feature type="chain" id="PRO_5035686331" description="Chitin-binding type-2 domain-containing protein" evidence="1">
    <location>
        <begin position="24"/>
        <end position="91"/>
    </location>
</feature>
<feature type="signal peptide" evidence="1">
    <location>
        <begin position="1"/>
        <end position="23"/>
    </location>
</feature>
<evidence type="ECO:0000256" key="1">
    <source>
        <dbReference type="SAM" id="SignalP"/>
    </source>
</evidence>
<dbReference type="Proteomes" id="UP000663852">
    <property type="component" value="Unassembled WGS sequence"/>
</dbReference>
<keyword evidence="5" id="KW-1185">Reference proteome</keyword>
<sequence>MASYRSILMICVIVTSLLHAIHGRKDFVCPEKDILGGCKDPKECIYENPNDCGGFIQCDDSGKVYYQKCNVGLKWNDRIKNCDIPRKTTCH</sequence>
<dbReference type="GO" id="GO:0008061">
    <property type="term" value="F:chitin binding"/>
    <property type="evidence" value="ECO:0007669"/>
    <property type="project" value="InterPro"/>
</dbReference>
<dbReference type="Proteomes" id="UP000663828">
    <property type="component" value="Unassembled WGS sequence"/>
</dbReference>
<gene>
    <name evidence="4" type="ORF">EDS130_LOCUS37455</name>
    <name evidence="3" type="ORF">XAT740_LOCUS28753</name>
</gene>
<dbReference type="Gene3D" id="2.170.140.10">
    <property type="entry name" value="Chitin binding domain"/>
    <property type="match status" value="1"/>
</dbReference>
<name>A0A815DIY9_ADIRI</name>
<dbReference type="AlphaFoldDB" id="A0A815DIY9"/>
<evidence type="ECO:0000313" key="3">
    <source>
        <dbReference type="EMBL" id="CAF1298906.1"/>
    </source>
</evidence>
<feature type="domain" description="Chitin-binding type-2" evidence="2">
    <location>
        <begin position="35"/>
        <end position="91"/>
    </location>
</feature>
<dbReference type="OrthoDB" id="6020543at2759"/>
<dbReference type="EMBL" id="CAJNOR010002470">
    <property type="protein sequence ID" value="CAF1298906.1"/>
    <property type="molecule type" value="Genomic_DNA"/>
</dbReference>
<comment type="caution">
    <text evidence="3">The sequence shown here is derived from an EMBL/GenBank/DDBJ whole genome shotgun (WGS) entry which is preliminary data.</text>
</comment>
<organism evidence="3 5">
    <name type="scientific">Adineta ricciae</name>
    <name type="common">Rotifer</name>
    <dbReference type="NCBI Taxonomy" id="249248"/>
    <lineage>
        <taxon>Eukaryota</taxon>
        <taxon>Metazoa</taxon>
        <taxon>Spiralia</taxon>
        <taxon>Gnathifera</taxon>
        <taxon>Rotifera</taxon>
        <taxon>Eurotatoria</taxon>
        <taxon>Bdelloidea</taxon>
        <taxon>Adinetida</taxon>
        <taxon>Adinetidae</taxon>
        <taxon>Adineta</taxon>
    </lineage>
</organism>
<dbReference type="InterPro" id="IPR036508">
    <property type="entry name" value="Chitin-bd_dom_sf"/>
</dbReference>
<accession>A0A815DIY9</accession>
<dbReference type="PROSITE" id="PS50940">
    <property type="entry name" value="CHIT_BIND_II"/>
    <property type="match status" value="1"/>
</dbReference>
<evidence type="ECO:0000313" key="5">
    <source>
        <dbReference type="Proteomes" id="UP000663828"/>
    </source>
</evidence>
<protein>
    <recommendedName>
        <fullName evidence="2">Chitin-binding type-2 domain-containing protein</fullName>
    </recommendedName>
</protein>
<keyword evidence="1" id="KW-0732">Signal</keyword>
<dbReference type="GO" id="GO:0005576">
    <property type="term" value="C:extracellular region"/>
    <property type="evidence" value="ECO:0007669"/>
    <property type="project" value="InterPro"/>
</dbReference>
<proteinExistence type="predicted"/>
<evidence type="ECO:0000313" key="4">
    <source>
        <dbReference type="EMBL" id="CAF1420720.1"/>
    </source>
</evidence>
<dbReference type="SUPFAM" id="SSF57625">
    <property type="entry name" value="Invertebrate chitin-binding proteins"/>
    <property type="match status" value="1"/>
</dbReference>
<reference evidence="3" key="1">
    <citation type="submission" date="2021-02" db="EMBL/GenBank/DDBJ databases">
        <authorList>
            <person name="Nowell W R."/>
        </authorList>
    </citation>
    <scope>NUCLEOTIDE SEQUENCE</scope>
</reference>